<feature type="transmembrane region" description="Helical" evidence="1">
    <location>
        <begin position="101"/>
        <end position="122"/>
    </location>
</feature>
<dbReference type="Proteomes" id="UP000281547">
    <property type="component" value="Unassembled WGS sequence"/>
</dbReference>
<dbReference type="RefSeq" id="WP_127188757.1">
    <property type="nucleotide sequence ID" value="NZ_RZNJ01000004.1"/>
</dbReference>
<comment type="caution">
    <text evidence="2">The sequence shown here is derived from an EMBL/GenBank/DDBJ whole genome shotgun (WGS) entry which is preliminary data.</text>
</comment>
<sequence length="127" mass="13077">MSNLSMARSPSEPYRFVILALLACEALIVAIFAFGSGQSEITELTGLNSIALHLLAFGTAAALASTIWPPLPVALGVLSSAVFVEGGQIFLPERDASAIDVAIGAVGIAIGLALTWTLGLLLGRSLR</sequence>
<dbReference type="EMBL" id="RZNJ01000004">
    <property type="protein sequence ID" value="RUT29977.1"/>
    <property type="molecule type" value="Genomic_DNA"/>
</dbReference>
<feature type="transmembrane region" description="Helical" evidence="1">
    <location>
        <begin position="14"/>
        <end position="35"/>
    </location>
</feature>
<protein>
    <recommendedName>
        <fullName evidence="4">VanZ family protein</fullName>
    </recommendedName>
</protein>
<keyword evidence="1" id="KW-0812">Transmembrane</keyword>
<accession>A0A433X7A6</accession>
<proteinExistence type="predicted"/>
<dbReference type="AlphaFoldDB" id="A0A433X7A6"/>
<keyword evidence="1" id="KW-1133">Transmembrane helix</keyword>
<evidence type="ECO:0000256" key="1">
    <source>
        <dbReference type="SAM" id="Phobius"/>
    </source>
</evidence>
<feature type="transmembrane region" description="Helical" evidence="1">
    <location>
        <begin position="47"/>
        <end position="68"/>
    </location>
</feature>
<name>A0A433X7A6_9HYPH</name>
<keyword evidence="3" id="KW-1185">Reference proteome</keyword>
<organism evidence="2 3">
    <name type="scientific">Arsenicitalea aurantiaca</name>
    <dbReference type="NCBI Taxonomy" id="1783274"/>
    <lineage>
        <taxon>Bacteria</taxon>
        <taxon>Pseudomonadati</taxon>
        <taxon>Pseudomonadota</taxon>
        <taxon>Alphaproteobacteria</taxon>
        <taxon>Hyphomicrobiales</taxon>
        <taxon>Devosiaceae</taxon>
        <taxon>Arsenicitalea</taxon>
    </lineage>
</organism>
<evidence type="ECO:0000313" key="2">
    <source>
        <dbReference type="EMBL" id="RUT29977.1"/>
    </source>
</evidence>
<evidence type="ECO:0000313" key="3">
    <source>
        <dbReference type="Proteomes" id="UP000281547"/>
    </source>
</evidence>
<evidence type="ECO:0008006" key="4">
    <source>
        <dbReference type="Google" id="ProtNLM"/>
    </source>
</evidence>
<keyword evidence="1" id="KW-0472">Membrane</keyword>
<reference evidence="2 3" key="1">
    <citation type="journal article" date="2016" name="Int. J. Syst. Evol. Microbiol.">
        <title>Arsenicitalea aurantiaca gen. nov., sp. nov., a new member of the family Hyphomicrobiaceae, isolated from high-arsenic sediment.</title>
        <authorList>
            <person name="Mu Y."/>
            <person name="Zhou L."/>
            <person name="Zeng X.C."/>
            <person name="Liu L."/>
            <person name="Pan Y."/>
            <person name="Chen X."/>
            <person name="Wang J."/>
            <person name="Li S."/>
            <person name="Li W.J."/>
            <person name="Wang Y."/>
        </authorList>
    </citation>
    <scope>NUCLEOTIDE SEQUENCE [LARGE SCALE GENOMIC DNA]</scope>
    <source>
        <strain evidence="2 3">42-50</strain>
    </source>
</reference>
<gene>
    <name evidence="2" type="ORF">EMQ25_11590</name>
</gene>